<organism evidence="3 4">
    <name type="scientific">Anaerotalea alkaliphila</name>
    <dbReference type="NCBI Taxonomy" id="2662126"/>
    <lineage>
        <taxon>Bacteria</taxon>
        <taxon>Bacillati</taxon>
        <taxon>Bacillota</taxon>
        <taxon>Clostridia</taxon>
        <taxon>Eubacteriales</taxon>
        <taxon>Anaerotalea</taxon>
    </lineage>
</organism>
<keyword evidence="4" id="KW-1185">Reference proteome</keyword>
<dbReference type="EMBL" id="JAAEEH010000021">
    <property type="protein sequence ID" value="NDL67791.1"/>
    <property type="molecule type" value="Genomic_DNA"/>
</dbReference>
<dbReference type="PANTHER" id="PTHR30006">
    <property type="entry name" value="THIAMINE-BINDING PERIPLASMIC PROTEIN-RELATED"/>
    <property type="match status" value="1"/>
</dbReference>
<dbReference type="PROSITE" id="PS51257">
    <property type="entry name" value="PROKAR_LIPOPROTEIN"/>
    <property type="match status" value="1"/>
</dbReference>
<gene>
    <name evidence="3" type="ORF">GXN74_08575</name>
</gene>
<evidence type="ECO:0000256" key="1">
    <source>
        <dbReference type="ARBA" id="ARBA00022729"/>
    </source>
</evidence>
<evidence type="ECO:0000313" key="4">
    <source>
        <dbReference type="Proteomes" id="UP000461585"/>
    </source>
</evidence>
<evidence type="ECO:0000256" key="2">
    <source>
        <dbReference type="SAM" id="SignalP"/>
    </source>
</evidence>
<dbReference type="RefSeq" id="WP_162370519.1">
    <property type="nucleotide sequence ID" value="NZ_JAAEEH010000021.1"/>
</dbReference>
<accession>A0A7X5HW88</accession>
<keyword evidence="1 2" id="KW-0732">Signal</keyword>
<dbReference type="Gene3D" id="3.40.190.10">
    <property type="entry name" value="Periplasmic binding protein-like II"/>
    <property type="match status" value="2"/>
</dbReference>
<dbReference type="AlphaFoldDB" id="A0A7X5HW88"/>
<protein>
    <submittedName>
        <fullName evidence="3">Extracellular solute-binding protein</fullName>
    </submittedName>
</protein>
<dbReference type="Pfam" id="PF13343">
    <property type="entry name" value="SBP_bac_6"/>
    <property type="match status" value="1"/>
</dbReference>
<reference evidence="3 4" key="1">
    <citation type="submission" date="2020-01" db="EMBL/GenBank/DDBJ databases">
        <title>Anaeroalcalibacter tamaniensis gen. nov., sp. nov., moderately halophilic strictly anaerobic fermenter bacterium from mud volcano of Taman peninsula.</title>
        <authorList>
            <person name="Frolova A."/>
            <person name="Merkel A.Y."/>
            <person name="Slobodkin A.I."/>
        </authorList>
    </citation>
    <scope>NUCLEOTIDE SEQUENCE [LARGE SCALE GENOMIC DNA]</scope>
    <source>
        <strain evidence="3 4">F-3ap</strain>
    </source>
</reference>
<dbReference type="SUPFAM" id="SSF53850">
    <property type="entry name" value="Periplasmic binding protein-like II"/>
    <property type="match status" value="1"/>
</dbReference>
<evidence type="ECO:0000313" key="3">
    <source>
        <dbReference type="EMBL" id="NDL67791.1"/>
    </source>
</evidence>
<feature type="signal peptide" evidence="2">
    <location>
        <begin position="1"/>
        <end position="31"/>
    </location>
</feature>
<proteinExistence type="predicted"/>
<dbReference type="PANTHER" id="PTHR30006:SF24">
    <property type="entry name" value="SLL0237 PROTEIN"/>
    <property type="match status" value="1"/>
</dbReference>
<name>A0A7X5HW88_9FIRM</name>
<dbReference type="Proteomes" id="UP000461585">
    <property type="component" value="Unassembled WGS sequence"/>
</dbReference>
<dbReference type="CDD" id="cd13518">
    <property type="entry name" value="PBP2_Fe3_thiamine_like"/>
    <property type="match status" value="1"/>
</dbReference>
<comment type="caution">
    <text evidence="3">The sequence shown here is derived from an EMBL/GenBank/DDBJ whole genome shotgun (WGS) entry which is preliminary data.</text>
</comment>
<feature type="chain" id="PRO_5030561333" evidence="2">
    <location>
        <begin position="32"/>
        <end position="348"/>
    </location>
</feature>
<sequence length="348" mass="37352">MRIHRKLSKTVPGLAVLLALALSLGTGCVVRQGTNPVKNSVVVYTSVDQNYAELVFADFQEKTGITVLGGFDTEASKTTGMVNKLVEESKNPRADVFWNGEFAQTLLLAEKGVLAPYGSPAAEGLPSKYRDGDGLWTAFGGRARCILVNTDLLDPEEYPTSLLDFTSGAYPAEKTAIALPLFGTTATQGAALYGLWGPEAARDWFASVKDSGVRIVDGNGVVRDLVADGQLLFGLTDTDDALGAVEKGAPVEILFPDQGPGADGTLMIPNTVALVKNPAQNPNAKAFIDYLLSPETEQFLLDIGWIQAPLREGTQGTVPVLDTYPLDLEEIYGHLERSKEELSELYLQ</sequence>